<dbReference type="InterPro" id="IPR027417">
    <property type="entry name" value="P-loop_NTPase"/>
</dbReference>
<dbReference type="SUPFAM" id="SSF109604">
    <property type="entry name" value="HD-domain/PDEase-like"/>
    <property type="match status" value="1"/>
</dbReference>
<sequence length="1066" mass="124529">MEFCVEFLNSITTGVDIDKNLSQLKSLCDNNPYTCYSAVCDLTKDDKQVLCDLYSTIGKILLVDFDIMISNGEVQEMKRTNLCNMLIHISKDNYHQNMKKGGKNYSCTYHKESLIEHLLMTSFVNATYAILYNALHPEPLLCILTGLLHDIGKVETMTYSMIETECFLSYPFHGELGAGILAQIYNSDFEQYISKDDWDNMCRTIAIHMCSYHELKNDDFNTRFKWNVAKIENHSVKQLLYNLSYGDHYGAFKEDFEPMLFNRSRYDYFKEITKPFDAQEFMKNNDKQTIVIFVRGMSGAGKTTVVNRIIELLKDNCISHTHVERDQVICCVAAQHEGMPMSCHRPIGEEYAKLRDIYEKEKLGEHVKNEFVRRIEEAIAKKHVVIIDTVMSYFKDISTSVPQSIKNCFIVSIDVVRNELFTEQDAERHGITLSKQINLHSKRTELSWLSEKVIKNAKDITSRCTSKEIGQSKTITKPYLCYVVGWNKTNSIGYGIMLNGIREITAHLKTETIEVAIDTNNMNIVEFYNHMYKLNGFEKTNEWFLDNKFMCNTISQFKGSEYENRFVMIAYFEMNTDWSKKWARECRGVILYRTNTDIWIPCKYHLQRGAESLTGQHVKHGISTTQDMDAKHLEIFDPIQKDTMMKLLSPIGVEIDMSLSFKVDGSLLGVTIYRGEMGKLFDSLIDNYGDDFAKTVKRMCKKIHPDLTMVLSTQKTLFVNEQMHDYVVTALCDFPDNPTKKPHEIFEEYGDGVLRNFYQLFNLTYKEINIITISCEIVCKNRLTKWKNLHMELTVSYDRSFFTVLGIACCHPNQIVWQPHFRHSYDIYLCNMLEPLYWFVENTKTIENMLSDLTLVIRSKMTKEEYLDKYKPHNSYFTSGEFDYEGFVGLRHKHNYDYCKIKTEEYYNSHKFRQSNIPYLIELGKTSSDIFPLCRIVTDFYKNLHGSLEKIMLAFIEILDREENILYVRIPDKAKKSYEKQNRMVRHKMLLNTSSSFPDVSFEIFSKEFESLKTSETDIDIIIGTFKAIIMKLEPWSDNYKDKIENMIRDNDDSLQNLFSHCYQSV</sequence>
<accession>A0A6C0EER9</accession>
<protein>
    <recommendedName>
        <fullName evidence="1">HD domain-containing protein</fullName>
    </recommendedName>
</protein>
<dbReference type="InterPro" id="IPR003607">
    <property type="entry name" value="HD/PDEase_dom"/>
</dbReference>
<organism evidence="2">
    <name type="scientific">viral metagenome</name>
    <dbReference type="NCBI Taxonomy" id="1070528"/>
    <lineage>
        <taxon>unclassified sequences</taxon>
        <taxon>metagenomes</taxon>
        <taxon>organismal metagenomes</taxon>
    </lineage>
</organism>
<dbReference type="InterPro" id="IPR006674">
    <property type="entry name" value="HD_domain"/>
</dbReference>
<feature type="domain" description="HD" evidence="1">
    <location>
        <begin position="115"/>
        <end position="212"/>
    </location>
</feature>
<dbReference type="Pfam" id="PF01966">
    <property type="entry name" value="HD"/>
    <property type="match status" value="1"/>
</dbReference>
<proteinExistence type="predicted"/>
<name>A0A6C0EER9_9ZZZZ</name>
<evidence type="ECO:0000313" key="2">
    <source>
        <dbReference type="EMBL" id="QHT25835.1"/>
    </source>
</evidence>
<dbReference type="SUPFAM" id="SSF52540">
    <property type="entry name" value="P-loop containing nucleoside triphosphate hydrolases"/>
    <property type="match status" value="1"/>
</dbReference>
<reference evidence="2" key="1">
    <citation type="journal article" date="2020" name="Nature">
        <title>Giant virus diversity and host interactions through global metagenomics.</title>
        <authorList>
            <person name="Schulz F."/>
            <person name="Roux S."/>
            <person name="Paez-Espino D."/>
            <person name="Jungbluth S."/>
            <person name="Walsh D.A."/>
            <person name="Denef V.J."/>
            <person name="McMahon K.D."/>
            <person name="Konstantinidis K.T."/>
            <person name="Eloe-Fadrosh E.A."/>
            <person name="Kyrpides N.C."/>
            <person name="Woyke T."/>
        </authorList>
    </citation>
    <scope>NUCLEOTIDE SEQUENCE</scope>
    <source>
        <strain evidence="2">GVMAG-M-3300023179-27</strain>
    </source>
</reference>
<dbReference type="CDD" id="cd00077">
    <property type="entry name" value="HDc"/>
    <property type="match status" value="1"/>
</dbReference>
<dbReference type="Gene3D" id="3.40.50.300">
    <property type="entry name" value="P-loop containing nucleotide triphosphate hydrolases"/>
    <property type="match status" value="1"/>
</dbReference>
<evidence type="ECO:0000259" key="1">
    <source>
        <dbReference type="Pfam" id="PF01966"/>
    </source>
</evidence>
<dbReference type="AlphaFoldDB" id="A0A6C0EER9"/>
<dbReference type="EMBL" id="MN739775">
    <property type="protein sequence ID" value="QHT25835.1"/>
    <property type="molecule type" value="Genomic_DNA"/>
</dbReference>